<feature type="repeat" description="RCC1" evidence="2">
    <location>
        <begin position="217"/>
        <end position="268"/>
    </location>
</feature>
<feature type="repeat" description="RCC1" evidence="2">
    <location>
        <begin position="5"/>
        <end position="57"/>
    </location>
</feature>
<keyword evidence="3" id="KW-0175">Coiled coil</keyword>
<feature type="coiled-coil region" evidence="3">
    <location>
        <begin position="944"/>
        <end position="971"/>
    </location>
</feature>
<evidence type="ECO:0000256" key="4">
    <source>
        <dbReference type="SAM" id="MobiDB-lite"/>
    </source>
</evidence>
<feature type="compositionally biased region" description="Basic and acidic residues" evidence="4">
    <location>
        <begin position="565"/>
        <end position="576"/>
    </location>
</feature>
<keyword evidence="1" id="KW-0677">Repeat</keyword>
<feature type="coiled-coil region" evidence="3">
    <location>
        <begin position="698"/>
        <end position="904"/>
    </location>
</feature>
<dbReference type="InterPro" id="IPR000408">
    <property type="entry name" value="Reg_chr_condens"/>
</dbReference>
<sequence>MEGYTEVFAWGLDNYGQLGLGGKVRGKTYTIPRFCSYNVVIRDISCGEDHSAFISLHGHVYSMGSNADGRLGIGDKSIKMSSSPCLVEGLTHIKAASISCGWGHTVAVTEQGTAYSWGLGEFGALGISTLESQWSPTEMEISEIIRIKQVSCGSRHTSIIGEKDFRRILLTCGSGEAGQLGTGKREKELIPVTIQTGEDVKQVSSGVYHTVYVTVNGRVFAMGGNSFGQLGMGDKKSYSRPERVSYLDGVFIEKVSCGQHSAAISDKGHLYVWGTGAFGEFLVPQRFNSGIGPMKDVSIGGCFGVALDSSFNTYIWGSNSNGELGLGDIEPRAVPTLVYHLKDKQVRHISSGGSFFLGLGSDIDPPVKMESRTRKSTPERIHDLRYVQAQREASSRKIDTSFSYSYKNSEENSFYKAKKSKENKYSAYARPESRRKGTPTRKRKSSKEKGTPLKERNGSVEREKRPDLEYPEIYNPVKLERVSNNNPFFASNEARRKHSLSGADFEKEPRPLSNRPRSTTPFNEQPEGNVLKPHEFEQESSFQRSEDPSRDVEREYFRPSIQETQKGHNNREEYGMENRGNNIRQSGLVQELEYQLELKDREIEKLNLEINHLSSQFYESKVDIERISRSKASDNSKIEDIQRENEDLKLQLRRSQQDNEQLQLKANSIDRDYHMVDTQYILKVKTLEGQLEAISVELEKSKAYSQQLEAKVTELNRASLYSQQLSGNLIDAQAEIKTLRDALEEEKTIKESLERNIEDMSMEMFQLRSEIEQTAIRAKEAESQIKGQATENSYIRKNYEETKMQMQSENMNLKKNLEDLRIQLQNAMEENMVVKKSNDEIKQQLNYVDGGSKFLREENLRLKRSTEELQIMNKNEAQRHEVAVNRLMEEIDLLKSKLESESQSRIQLEFALKSASQEKTSLDSLLKLSQSQMNDEVLRYRQSQNKLETDQKKLYTELEQMKRENMELRSSFMSKVQENTQLSSSISNFDFNIKKSSEEICFLRQESIDLKSKLEFFTNENQEIKARIQNLLVENDALQMEANESKTQIEKLIEENEHLQSIYINHKAQTGENVATYEKENRILKDNMNDMKYEIEKLQQQINEKLEIIDNISAISRDWEERFNSSVAESQNLQKEYNNLEAKNRHLFETLEKELQQRAKEYKERTLNLLNTPNKSTPYVSKSPIVQSSPAVYHSTEFSKLPGPSENQERLGNCAEKLLEALNESPLRDSRDTSPNRGGADLFNERQKISALKDLSLTPQRQDLNSRISALMQSRAKLRENGFNI</sequence>
<dbReference type="Proteomes" id="UP001162131">
    <property type="component" value="Unassembled WGS sequence"/>
</dbReference>
<feature type="repeat" description="RCC1" evidence="2">
    <location>
        <begin position="58"/>
        <end position="111"/>
    </location>
</feature>
<feature type="repeat" description="RCC1" evidence="2">
    <location>
        <begin position="167"/>
        <end position="216"/>
    </location>
</feature>
<dbReference type="InterPro" id="IPR009091">
    <property type="entry name" value="RCC1/BLIP-II"/>
</dbReference>
<feature type="region of interest" description="Disordered" evidence="4">
    <location>
        <begin position="1224"/>
        <end position="1244"/>
    </location>
</feature>
<feature type="coiled-coil region" evidence="3">
    <location>
        <begin position="1014"/>
        <end position="1172"/>
    </location>
</feature>
<dbReference type="Gene3D" id="2.130.10.30">
    <property type="entry name" value="Regulator of chromosome condensation 1/beta-lactamase-inhibitor protein II"/>
    <property type="match status" value="2"/>
</dbReference>
<evidence type="ECO:0000259" key="5">
    <source>
        <dbReference type="Pfam" id="PF25390"/>
    </source>
</evidence>
<feature type="compositionally biased region" description="Basic and acidic residues" evidence="4">
    <location>
        <begin position="544"/>
        <end position="557"/>
    </location>
</feature>
<organism evidence="6 7">
    <name type="scientific">Blepharisma stoltei</name>
    <dbReference type="NCBI Taxonomy" id="1481888"/>
    <lineage>
        <taxon>Eukaryota</taxon>
        <taxon>Sar</taxon>
        <taxon>Alveolata</taxon>
        <taxon>Ciliophora</taxon>
        <taxon>Postciliodesmatophora</taxon>
        <taxon>Heterotrichea</taxon>
        <taxon>Heterotrichida</taxon>
        <taxon>Blepharismidae</taxon>
        <taxon>Blepharisma</taxon>
    </lineage>
</organism>
<dbReference type="PANTHER" id="PTHR22872">
    <property type="entry name" value="BTK-BINDING PROTEIN-RELATED"/>
    <property type="match status" value="1"/>
</dbReference>
<feature type="compositionally biased region" description="Basic residues" evidence="4">
    <location>
        <begin position="436"/>
        <end position="446"/>
    </location>
</feature>
<dbReference type="SUPFAM" id="SSF50985">
    <property type="entry name" value="RCC1/BLIP-II"/>
    <property type="match status" value="1"/>
</dbReference>
<protein>
    <recommendedName>
        <fullName evidence="5">RCC1-like domain-containing protein</fullName>
    </recommendedName>
</protein>
<comment type="caution">
    <text evidence="6">The sequence shown here is derived from an EMBL/GenBank/DDBJ whole genome shotgun (WGS) entry which is preliminary data.</text>
</comment>
<feature type="repeat" description="RCC1" evidence="2">
    <location>
        <begin position="112"/>
        <end position="163"/>
    </location>
</feature>
<dbReference type="Pfam" id="PF25390">
    <property type="entry name" value="WD40_RLD"/>
    <property type="match status" value="1"/>
</dbReference>
<feature type="coiled-coil region" evidence="3">
    <location>
        <begin position="589"/>
        <end position="672"/>
    </location>
</feature>
<dbReference type="PRINTS" id="PR00633">
    <property type="entry name" value="RCCNDNSATION"/>
</dbReference>
<evidence type="ECO:0000256" key="2">
    <source>
        <dbReference type="PROSITE-ProRule" id="PRU00235"/>
    </source>
</evidence>
<feature type="compositionally biased region" description="Basic and acidic residues" evidence="4">
    <location>
        <begin position="366"/>
        <end position="385"/>
    </location>
</feature>
<evidence type="ECO:0000313" key="6">
    <source>
        <dbReference type="EMBL" id="CAG9330534.1"/>
    </source>
</evidence>
<feature type="repeat" description="RCC1" evidence="2">
    <location>
        <begin position="268"/>
        <end position="310"/>
    </location>
</feature>
<keyword evidence="7" id="KW-1185">Reference proteome</keyword>
<feature type="repeat" description="RCC1" evidence="2">
    <location>
        <begin position="311"/>
        <end position="362"/>
    </location>
</feature>
<dbReference type="InterPro" id="IPR058923">
    <property type="entry name" value="RCC1-like_dom"/>
</dbReference>
<dbReference type="PROSITE" id="PS50012">
    <property type="entry name" value="RCC1_3"/>
    <property type="match status" value="7"/>
</dbReference>
<feature type="region of interest" description="Disordered" evidence="4">
    <location>
        <begin position="366"/>
        <end position="392"/>
    </location>
</feature>
<accession>A0AAU9K9B1</accession>
<dbReference type="EMBL" id="CAJZBQ010000051">
    <property type="protein sequence ID" value="CAG9330534.1"/>
    <property type="molecule type" value="Genomic_DNA"/>
</dbReference>
<evidence type="ECO:0000256" key="3">
    <source>
        <dbReference type="SAM" id="Coils"/>
    </source>
</evidence>
<dbReference type="PROSITE" id="PS00626">
    <property type="entry name" value="RCC1_2"/>
    <property type="match status" value="3"/>
</dbReference>
<evidence type="ECO:0000313" key="7">
    <source>
        <dbReference type="Proteomes" id="UP001162131"/>
    </source>
</evidence>
<feature type="compositionally biased region" description="Basic and acidic residues" evidence="4">
    <location>
        <begin position="447"/>
        <end position="468"/>
    </location>
</feature>
<feature type="region of interest" description="Disordered" evidence="4">
    <location>
        <begin position="493"/>
        <end position="582"/>
    </location>
</feature>
<name>A0AAU9K9B1_9CILI</name>
<proteinExistence type="predicted"/>
<feature type="region of interest" description="Disordered" evidence="4">
    <location>
        <begin position="417"/>
        <end position="468"/>
    </location>
</feature>
<reference evidence="6" key="1">
    <citation type="submission" date="2021-09" db="EMBL/GenBank/DDBJ databases">
        <authorList>
            <consortium name="AG Swart"/>
            <person name="Singh M."/>
            <person name="Singh A."/>
            <person name="Seah K."/>
            <person name="Emmerich C."/>
        </authorList>
    </citation>
    <scope>NUCLEOTIDE SEQUENCE</scope>
    <source>
        <strain evidence="6">ATCC30299</strain>
    </source>
</reference>
<gene>
    <name evidence="6" type="ORF">BSTOLATCC_MIC51117</name>
</gene>
<evidence type="ECO:0000256" key="1">
    <source>
        <dbReference type="ARBA" id="ARBA00022737"/>
    </source>
</evidence>
<dbReference type="PANTHER" id="PTHR22872:SF10">
    <property type="entry name" value="ULTRAVIOLET-B RECEPTOR UVR8"/>
    <property type="match status" value="1"/>
</dbReference>
<dbReference type="InterPro" id="IPR051625">
    <property type="entry name" value="Signaling_Regulatory_Domain"/>
</dbReference>
<feature type="domain" description="RCC1-like" evidence="5">
    <location>
        <begin position="6"/>
        <end position="356"/>
    </location>
</feature>